<dbReference type="EMBL" id="KK198761">
    <property type="protein sequence ID" value="KCW54870.1"/>
    <property type="molecule type" value="Genomic_DNA"/>
</dbReference>
<gene>
    <name evidence="2" type="ORF">EUGRSUZ_I00821</name>
</gene>
<dbReference type="InterPro" id="IPR001087">
    <property type="entry name" value="GDSL"/>
</dbReference>
<dbReference type="Gramene" id="KCW54870">
    <property type="protein sequence ID" value="KCW54870"/>
    <property type="gene ID" value="EUGRSUZ_I00821"/>
</dbReference>
<dbReference type="eggNOG" id="ENOG502QW19">
    <property type="taxonomic scope" value="Eukaryota"/>
</dbReference>
<comment type="similarity">
    <text evidence="1">Belongs to the 'GDSL' lipolytic enzyme family.</text>
</comment>
<dbReference type="OMA" id="NTHYTES"/>
<sequence length="155" mass="17298">MLTLARELYGLGARRIGVLSLPPVGCLPSQRTLHGGPKRGCFNSANEAAVLFNSKLYEIDSLGKELPGARLVYTDIYYPLLAIIQGPAQFGFEVSMKGCCGTGNIEVSYLCSHLDHPVMCDDDTKYVFWDSFHPTEATYRMLTDQIYSKYARELF</sequence>
<dbReference type="PANTHER" id="PTHR45642">
    <property type="entry name" value="GDSL ESTERASE/LIPASE EXL3"/>
    <property type="match status" value="1"/>
</dbReference>
<dbReference type="Pfam" id="PF00657">
    <property type="entry name" value="Lipase_GDSL"/>
    <property type="match status" value="1"/>
</dbReference>
<name>A0A059AN97_EUCGR</name>
<dbReference type="AlphaFoldDB" id="A0A059AN97"/>
<dbReference type="Gene3D" id="3.40.50.1110">
    <property type="entry name" value="SGNH hydrolase"/>
    <property type="match status" value="1"/>
</dbReference>
<protein>
    <submittedName>
        <fullName evidence="2">Uncharacterized protein</fullName>
    </submittedName>
</protein>
<reference evidence="2" key="1">
    <citation type="submission" date="2013-07" db="EMBL/GenBank/DDBJ databases">
        <title>The genome of Eucalyptus grandis.</title>
        <authorList>
            <person name="Schmutz J."/>
            <person name="Hayes R."/>
            <person name="Myburg A."/>
            <person name="Tuskan G."/>
            <person name="Grattapaglia D."/>
            <person name="Rokhsar D.S."/>
        </authorList>
    </citation>
    <scope>NUCLEOTIDE SEQUENCE</scope>
    <source>
        <tissue evidence="2">Leaf extractions</tissue>
    </source>
</reference>
<proteinExistence type="inferred from homology"/>
<dbReference type="InParanoid" id="A0A059AN97"/>
<dbReference type="GO" id="GO:0005576">
    <property type="term" value="C:extracellular region"/>
    <property type="evidence" value="ECO:0000318"/>
    <property type="project" value="GO_Central"/>
</dbReference>
<dbReference type="InterPro" id="IPR050592">
    <property type="entry name" value="GDSL_lipolytic_enzyme"/>
</dbReference>
<evidence type="ECO:0000313" key="2">
    <source>
        <dbReference type="EMBL" id="KCW54870.1"/>
    </source>
</evidence>
<dbReference type="PANTHER" id="PTHR45642:SF135">
    <property type="entry name" value="GDSL ESTERASE_LIPASE EXL2"/>
    <property type="match status" value="1"/>
</dbReference>
<dbReference type="GO" id="GO:0016788">
    <property type="term" value="F:hydrolase activity, acting on ester bonds"/>
    <property type="evidence" value="ECO:0007669"/>
    <property type="project" value="InterPro"/>
</dbReference>
<accession>A0A059AN97</accession>
<dbReference type="InterPro" id="IPR036514">
    <property type="entry name" value="SGNH_hydro_sf"/>
</dbReference>
<evidence type="ECO:0000256" key="1">
    <source>
        <dbReference type="ARBA" id="ARBA00008668"/>
    </source>
</evidence>
<organism evidence="2">
    <name type="scientific">Eucalyptus grandis</name>
    <name type="common">Flooded gum</name>
    <dbReference type="NCBI Taxonomy" id="71139"/>
    <lineage>
        <taxon>Eukaryota</taxon>
        <taxon>Viridiplantae</taxon>
        <taxon>Streptophyta</taxon>
        <taxon>Embryophyta</taxon>
        <taxon>Tracheophyta</taxon>
        <taxon>Spermatophyta</taxon>
        <taxon>Magnoliopsida</taxon>
        <taxon>eudicotyledons</taxon>
        <taxon>Gunneridae</taxon>
        <taxon>Pentapetalae</taxon>
        <taxon>rosids</taxon>
        <taxon>malvids</taxon>
        <taxon>Myrtales</taxon>
        <taxon>Myrtaceae</taxon>
        <taxon>Myrtoideae</taxon>
        <taxon>Eucalypteae</taxon>
        <taxon>Eucalyptus</taxon>
    </lineage>
</organism>